<dbReference type="Proteomes" id="UP000308092">
    <property type="component" value="Unassembled WGS sequence"/>
</dbReference>
<evidence type="ECO:0000313" key="2">
    <source>
        <dbReference type="Proteomes" id="UP000308092"/>
    </source>
</evidence>
<proteinExistence type="predicted"/>
<dbReference type="EMBL" id="SOSA01000312">
    <property type="protein sequence ID" value="THC92742.1"/>
    <property type="molecule type" value="Genomic_DNA"/>
</dbReference>
<sequence>MAWDPTKLMNVATGLDSLFGIDAWRADLSECRVVPGQHSDPQATNANDFSQSSLAPGFNHGWASATIKI</sequence>
<comment type="caution">
    <text evidence="1">The sequence shown here is derived from an EMBL/GenBank/DDBJ whole genome shotgun (WGS) entry which is preliminary data.</text>
</comment>
<keyword evidence="2" id="KW-1185">Reference proteome</keyword>
<evidence type="ECO:0000313" key="1">
    <source>
        <dbReference type="EMBL" id="THC92742.1"/>
    </source>
</evidence>
<dbReference type="AlphaFoldDB" id="A0A4S3JCF0"/>
<name>A0A4S3JCF0_9EURO</name>
<protein>
    <submittedName>
        <fullName evidence="1">Uncharacterized protein</fullName>
    </submittedName>
</protein>
<accession>A0A4S3JCF0</accession>
<gene>
    <name evidence="1" type="ORF">EYZ11_007790</name>
</gene>
<organism evidence="1 2">
    <name type="scientific">Aspergillus tanneri</name>
    <dbReference type="NCBI Taxonomy" id="1220188"/>
    <lineage>
        <taxon>Eukaryota</taxon>
        <taxon>Fungi</taxon>
        <taxon>Dikarya</taxon>
        <taxon>Ascomycota</taxon>
        <taxon>Pezizomycotina</taxon>
        <taxon>Eurotiomycetes</taxon>
        <taxon>Eurotiomycetidae</taxon>
        <taxon>Eurotiales</taxon>
        <taxon>Aspergillaceae</taxon>
        <taxon>Aspergillus</taxon>
        <taxon>Aspergillus subgen. Circumdati</taxon>
    </lineage>
</organism>
<reference evidence="1 2" key="1">
    <citation type="submission" date="2019-03" db="EMBL/GenBank/DDBJ databases">
        <title>The genome sequence of a newly discovered highly antifungal drug resistant Aspergillus species, Aspergillus tanneri NIH 1004.</title>
        <authorList>
            <person name="Mounaud S."/>
            <person name="Singh I."/>
            <person name="Joardar V."/>
            <person name="Pakala S."/>
            <person name="Pakala S."/>
            <person name="Venepally P."/>
            <person name="Hoover J."/>
            <person name="Nierman W."/>
            <person name="Chung J."/>
            <person name="Losada L."/>
        </authorList>
    </citation>
    <scope>NUCLEOTIDE SEQUENCE [LARGE SCALE GENOMIC DNA]</scope>
    <source>
        <strain evidence="1 2">NIH1004</strain>
    </source>
</reference>
<dbReference type="VEuPathDB" id="FungiDB:EYZ11_007790"/>